<dbReference type="RefSeq" id="WP_023495098.1">
    <property type="nucleotide sequence ID" value="NZ_AYLO01000083.1"/>
</dbReference>
<protein>
    <submittedName>
        <fullName evidence="1">Uncharacterized protein</fullName>
    </submittedName>
</protein>
<sequence length="229" mass="25462">MNINDPNVALVELAVHKLGDLADKFVLVGGCATGLLITDNARPPVRATQDVDLIVEIATLANYYELTGQMKQIGFRENNEVICRWEIDGLKVDVMPTDEKILGFSNKWYSEAVAQAKRISLPSSREVNLISSPLFIATKLEAFYKRGNGDYGQSHDIEDIVNVIDGRQELVFEINQAGESAKKYLAEEIDDLLAIPDFVNKLSWHLHGDINSQSRVSYVISQLRSIAGL</sequence>
<gene>
    <name evidence="1" type="ORF">MGMO_86c00210</name>
</gene>
<accession>V5DX04</accession>
<name>V5DX04_9GAMM</name>
<dbReference type="SUPFAM" id="SSF81301">
    <property type="entry name" value="Nucleotidyltransferase"/>
    <property type="match status" value="1"/>
</dbReference>
<dbReference type="EMBL" id="AYLO01000083">
    <property type="protein sequence ID" value="ESS71861.1"/>
    <property type="molecule type" value="Genomic_DNA"/>
</dbReference>
<reference evidence="1 2" key="1">
    <citation type="journal article" date="2013" name="Genome Announc.">
        <title>Draft Genome Sequence of the Methanotrophic Gammaproteobacterium Methyloglobulus morosus DSM 22980 Strain KoM1.</title>
        <authorList>
            <person name="Poehlein A."/>
            <person name="Deutzmann J.S."/>
            <person name="Daniel R."/>
            <person name="Simeonova D.D."/>
        </authorList>
    </citation>
    <scope>NUCLEOTIDE SEQUENCE [LARGE SCALE GENOMIC DNA]</scope>
    <source>
        <strain evidence="1 2">KoM1</strain>
    </source>
</reference>
<dbReference type="Proteomes" id="UP000017842">
    <property type="component" value="Unassembled WGS sequence"/>
</dbReference>
<dbReference type="InterPro" id="IPR043519">
    <property type="entry name" value="NT_sf"/>
</dbReference>
<dbReference type="OrthoDB" id="114489at2"/>
<dbReference type="AlphaFoldDB" id="V5DX04"/>
<dbReference type="STRING" id="1116472.MGMO_86c00210"/>
<dbReference type="eggNOG" id="COG4849">
    <property type="taxonomic scope" value="Bacteria"/>
</dbReference>
<evidence type="ECO:0000313" key="1">
    <source>
        <dbReference type="EMBL" id="ESS71861.1"/>
    </source>
</evidence>
<comment type="caution">
    <text evidence="1">The sequence shown here is derived from an EMBL/GenBank/DDBJ whole genome shotgun (WGS) entry which is preliminary data.</text>
</comment>
<keyword evidence="2" id="KW-1185">Reference proteome</keyword>
<evidence type="ECO:0000313" key="2">
    <source>
        <dbReference type="Proteomes" id="UP000017842"/>
    </source>
</evidence>
<proteinExistence type="predicted"/>
<organism evidence="1 2">
    <name type="scientific">Methyloglobulus morosus KoM1</name>
    <dbReference type="NCBI Taxonomy" id="1116472"/>
    <lineage>
        <taxon>Bacteria</taxon>
        <taxon>Pseudomonadati</taxon>
        <taxon>Pseudomonadota</taxon>
        <taxon>Gammaproteobacteria</taxon>
        <taxon>Methylococcales</taxon>
        <taxon>Methylococcaceae</taxon>
        <taxon>Methyloglobulus</taxon>
    </lineage>
</organism>